<evidence type="ECO:0000313" key="2">
    <source>
        <dbReference type="Proteomes" id="UP000283322"/>
    </source>
</evidence>
<comment type="caution">
    <text evidence="1">The sequence shown here is derived from an EMBL/GenBank/DDBJ whole genome shotgun (WGS) entry which is preliminary data.</text>
</comment>
<proteinExistence type="predicted"/>
<protein>
    <submittedName>
        <fullName evidence="1">Uncharacterized protein</fullName>
    </submittedName>
</protein>
<dbReference type="Proteomes" id="UP000283322">
    <property type="component" value="Unassembled WGS sequence"/>
</dbReference>
<organism evidence="1 2">
    <name type="scientific">Klebsiella pneumoniae</name>
    <dbReference type="NCBI Taxonomy" id="573"/>
    <lineage>
        <taxon>Bacteria</taxon>
        <taxon>Pseudomonadati</taxon>
        <taxon>Pseudomonadota</taxon>
        <taxon>Gammaproteobacteria</taxon>
        <taxon>Enterobacterales</taxon>
        <taxon>Enterobacteriaceae</taxon>
        <taxon>Klebsiella/Raoultella group</taxon>
        <taxon>Klebsiella</taxon>
        <taxon>Klebsiella pneumoniae complex</taxon>
    </lineage>
</organism>
<reference evidence="1 2" key="1">
    <citation type="submission" date="2018-10" db="EMBL/GenBank/DDBJ databases">
        <authorList>
            <person name="Vanduin D."/>
            <person name="Fouts D."/>
            <person name="Wright M."/>
            <person name="Sutton G."/>
            <person name="Nguyen K."/>
            <person name="Kreiswirth B."/>
            <person name="Chen L."/>
            <person name="Rojas L."/>
            <person name="Hujer A."/>
            <person name="Hujer K."/>
            <person name="Bonomo R."/>
            <person name="Adams M."/>
        </authorList>
    </citation>
    <scope>NUCLEOTIDE SEQUENCE [LARGE SCALE GENOMIC DNA]</scope>
    <source>
        <strain evidence="1 2">CRK0165</strain>
    </source>
</reference>
<gene>
    <name evidence="1" type="ORF">BL124_00016395</name>
</gene>
<dbReference type="AlphaFoldDB" id="A0A422ZT99"/>
<accession>A0A422ZT99</accession>
<name>A0A422ZT99_KLEPN</name>
<evidence type="ECO:0000313" key="1">
    <source>
        <dbReference type="EMBL" id="ROG94900.1"/>
    </source>
</evidence>
<dbReference type="RefSeq" id="WP_104468027.1">
    <property type="nucleotide sequence ID" value="NZ_CAAHBA010000001.1"/>
</dbReference>
<dbReference type="EMBL" id="MPYG04000113">
    <property type="protein sequence ID" value="ROG94900.1"/>
    <property type="molecule type" value="Genomic_DNA"/>
</dbReference>
<sequence>MALNYLDLDEQTRMHMADEIQFDKDHNNFYLSNFLSPKGKEQWPALLEESVQHDDQWLEREIVNRRLLAEFYPKRKPKSTEMTQARVPYTAAQTLAEGEFNRLYARGLCARVIAEGGHTVEAYRARYSVNPRPESELIIGRKFIPQDIIQDLRSNPGIDTAIGIPPGPNSGISIKK</sequence>